<dbReference type="NCBIfam" id="TIGR03026">
    <property type="entry name" value="NDP-sugDHase"/>
    <property type="match status" value="1"/>
</dbReference>
<dbReference type="InterPro" id="IPR001732">
    <property type="entry name" value="UDP-Glc/GDP-Man_DH_N"/>
</dbReference>
<keyword evidence="2" id="KW-0560">Oxidoreductase</keyword>
<dbReference type="PIRSF" id="PIRSF500136">
    <property type="entry name" value="UDP_ManNAc_DH"/>
    <property type="match status" value="1"/>
</dbReference>
<dbReference type="EMBL" id="AP022596">
    <property type="protein sequence ID" value="BBY62451.1"/>
    <property type="molecule type" value="Genomic_DNA"/>
</dbReference>
<dbReference type="InterPro" id="IPR036291">
    <property type="entry name" value="NAD(P)-bd_dom_sf"/>
</dbReference>
<evidence type="ECO:0000256" key="3">
    <source>
        <dbReference type="ARBA" id="ARBA00023027"/>
    </source>
</evidence>
<dbReference type="Gene3D" id="3.40.50.720">
    <property type="entry name" value="NAD(P)-binding Rossmann-like Domain"/>
    <property type="match status" value="2"/>
</dbReference>
<dbReference type="InterPro" id="IPR008927">
    <property type="entry name" value="6-PGluconate_DH-like_C_sf"/>
</dbReference>
<sequence length="460" mass="49384">MARGAFGRSDAEIDLLVRGMRSGIAVVGFGYIGTVIGAVLADRGWPVTGIDVRPNVVDEINQGRTMVPEPGLGELVAESVKVGRLRATSDFSVIADNDFVIVTVGTPLGPDYEPIVDDIKAAARAVGEHLREGHLVILKSTVPPDTTETLVRPILEEASGLKAGVDFGLAFCPERLAEGQAIRELTSIPVVVGAVDERSARSCATLWRHALGLESIIVEDPRTAEMVKLADNLWIDLNIAMANELAKVCDRLDMDVLQVIAAANSMPKGTHNVNILMPSMGVGGYCLTKDPWFVNHLGETLGLDLQVPKTSRTVNDTMPSYTYGLLTQLLADQGKTIENSKIAVLGIAFKNNTGDCRLTPTKYVVALLEESGCQLSVHDPWVPDEEAHTVTKIPLSPDIESAVKDADALVVLAGHREFHQIPLVRLADLAADRCVFLDGRNSFDPAAARAAGFIYKGIGR</sequence>
<dbReference type="GO" id="GO:0000271">
    <property type="term" value="P:polysaccharide biosynthetic process"/>
    <property type="evidence" value="ECO:0007669"/>
    <property type="project" value="InterPro"/>
</dbReference>
<evidence type="ECO:0000313" key="6">
    <source>
        <dbReference type="EMBL" id="BBY62451.1"/>
    </source>
</evidence>
<dbReference type="InterPro" id="IPR036220">
    <property type="entry name" value="UDP-Glc/GDP-Man_DH_C_sf"/>
</dbReference>
<dbReference type="GO" id="GO:0016628">
    <property type="term" value="F:oxidoreductase activity, acting on the CH-CH group of donors, NAD or NADP as acceptor"/>
    <property type="evidence" value="ECO:0007669"/>
    <property type="project" value="InterPro"/>
</dbReference>
<dbReference type="InterPro" id="IPR028359">
    <property type="entry name" value="UDP_ManNAc/GlcNAc_DH"/>
</dbReference>
<accession>A0A7I7T1R0</accession>
<dbReference type="SUPFAM" id="SSF51735">
    <property type="entry name" value="NAD(P)-binding Rossmann-fold domains"/>
    <property type="match status" value="1"/>
</dbReference>
<dbReference type="KEGG" id="mhev:MHEL_06940"/>
<dbReference type="SUPFAM" id="SSF52413">
    <property type="entry name" value="UDP-glucose/GDP-mannose dehydrogenase C-terminal domain"/>
    <property type="match status" value="1"/>
</dbReference>
<dbReference type="Pfam" id="PF00984">
    <property type="entry name" value="UDPG_MGDP_dh"/>
    <property type="match status" value="1"/>
</dbReference>
<dbReference type="GO" id="GO:0051287">
    <property type="term" value="F:NAD binding"/>
    <property type="evidence" value="ECO:0007669"/>
    <property type="project" value="InterPro"/>
</dbReference>
<evidence type="ECO:0000256" key="4">
    <source>
        <dbReference type="PIRNR" id="PIRNR000124"/>
    </source>
</evidence>
<dbReference type="InterPro" id="IPR014027">
    <property type="entry name" value="UDP-Glc/GDP-Man_DH_C"/>
</dbReference>
<dbReference type="InterPro" id="IPR014026">
    <property type="entry name" value="UDP-Glc/GDP-Man_DH_dimer"/>
</dbReference>
<dbReference type="Pfam" id="PF03720">
    <property type="entry name" value="UDPG_MGDP_dh_C"/>
    <property type="match status" value="1"/>
</dbReference>
<dbReference type="PANTHER" id="PTHR43491:SF2">
    <property type="entry name" value="UDP-N-ACETYL-D-MANNOSAMINE DEHYDROGENASE"/>
    <property type="match status" value="1"/>
</dbReference>
<evidence type="ECO:0000313" key="7">
    <source>
        <dbReference type="Proteomes" id="UP000467148"/>
    </source>
</evidence>
<evidence type="ECO:0000259" key="5">
    <source>
        <dbReference type="SMART" id="SM00984"/>
    </source>
</evidence>
<feature type="domain" description="UDP-glucose/GDP-mannose dehydrogenase C-terminal" evidence="5">
    <location>
        <begin position="343"/>
        <end position="445"/>
    </location>
</feature>
<dbReference type="GO" id="GO:0016616">
    <property type="term" value="F:oxidoreductase activity, acting on the CH-OH group of donors, NAD or NADP as acceptor"/>
    <property type="evidence" value="ECO:0007669"/>
    <property type="project" value="InterPro"/>
</dbReference>
<name>A0A7I7T1R0_9MYCO</name>
<protein>
    <submittedName>
        <fullName evidence="6">UDP-N-acetyl-D-mannosaminuronic acid dehydrogenase</fullName>
    </submittedName>
</protein>
<dbReference type="Proteomes" id="UP000467148">
    <property type="component" value="Chromosome"/>
</dbReference>
<dbReference type="PIRSF" id="PIRSF000124">
    <property type="entry name" value="UDPglc_GDPman_dh"/>
    <property type="match status" value="1"/>
</dbReference>
<comment type="similarity">
    <text evidence="1 4">Belongs to the UDP-glucose/GDP-mannose dehydrogenase family.</text>
</comment>
<gene>
    <name evidence="6" type="ORF">MHEL_06940</name>
</gene>
<keyword evidence="7" id="KW-1185">Reference proteome</keyword>
<dbReference type="AlphaFoldDB" id="A0A7I7T1R0"/>
<proteinExistence type="inferred from homology"/>
<evidence type="ECO:0000256" key="2">
    <source>
        <dbReference type="ARBA" id="ARBA00023002"/>
    </source>
</evidence>
<dbReference type="Pfam" id="PF03721">
    <property type="entry name" value="UDPG_MGDP_dh_N"/>
    <property type="match status" value="1"/>
</dbReference>
<dbReference type="PANTHER" id="PTHR43491">
    <property type="entry name" value="UDP-N-ACETYL-D-MANNOSAMINE DEHYDROGENASE"/>
    <property type="match status" value="1"/>
</dbReference>
<keyword evidence="3" id="KW-0520">NAD</keyword>
<dbReference type="InterPro" id="IPR017476">
    <property type="entry name" value="UDP-Glc/GDP-Man"/>
</dbReference>
<evidence type="ECO:0000256" key="1">
    <source>
        <dbReference type="ARBA" id="ARBA00006601"/>
    </source>
</evidence>
<dbReference type="SUPFAM" id="SSF48179">
    <property type="entry name" value="6-phosphogluconate dehydrogenase C-terminal domain-like"/>
    <property type="match status" value="1"/>
</dbReference>
<organism evidence="6 7">
    <name type="scientific">Mycolicibacterium helvum</name>
    <dbReference type="NCBI Taxonomy" id="1534349"/>
    <lineage>
        <taxon>Bacteria</taxon>
        <taxon>Bacillati</taxon>
        <taxon>Actinomycetota</taxon>
        <taxon>Actinomycetes</taxon>
        <taxon>Mycobacteriales</taxon>
        <taxon>Mycobacteriaceae</taxon>
        <taxon>Mycolicibacterium</taxon>
    </lineage>
</organism>
<reference evidence="6 7" key="1">
    <citation type="journal article" date="2019" name="Emerg. Microbes Infect.">
        <title>Comprehensive subspecies identification of 175 nontuberculous mycobacteria species based on 7547 genomic profiles.</title>
        <authorList>
            <person name="Matsumoto Y."/>
            <person name="Kinjo T."/>
            <person name="Motooka D."/>
            <person name="Nabeya D."/>
            <person name="Jung N."/>
            <person name="Uechi K."/>
            <person name="Horii T."/>
            <person name="Iida T."/>
            <person name="Fujita J."/>
            <person name="Nakamura S."/>
        </authorList>
    </citation>
    <scope>NUCLEOTIDE SEQUENCE [LARGE SCALE GENOMIC DNA]</scope>
    <source>
        <strain evidence="6 7">JCM 30396</strain>
    </source>
</reference>
<dbReference type="SMART" id="SM00984">
    <property type="entry name" value="UDPG_MGDP_dh_C"/>
    <property type="match status" value="1"/>
</dbReference>